<comment type="catalytic activity">
    <reaction evidence="3">
        <text>ATP + H2O = ADP + phosphate + H(+)</text>
        <dbReference type="Rhea" id="RHEA:13065"/>
        <dbReference type="ChEBI" id="CHEBI:15377"/>
        <dbReference type="ChEBI" id="CHEBI:15378"/>
        <dbReference type="ChEBI" id="CHEBI:30616"/>
        <dbReference type="ChEBI" id="CHEBI:43474"/>
        <dbReference type="ChEBI" id="CHEBI:456216"/>
        <dbReference type="EC" id="5.6.2.3"/>
    </reaction>
</comment>
<dbReference type="GO" id="GO:0016787">
    <property type="term" value="F:hydrolase activity"/>
    <property type="evidence" value="ECO:0007669"/>
    <property type="project" value="UniProtKB-KW"/>
</dbReference>
<dbReference type="EMBL" id="JAENBP010000001">
    <property type="protein sequence ID" value="MBJ8349314.1"/>
    <property type="molecule type" value="Genomic_DNA"/>
</dbReference>
<keyword evidence="3" id="KW-0238">DNA-binding</keyword>
<comment type="caution">
    <text evidence="5">The sequence shown here is derived from an EMBL/GenBank/DDBJ whole genome shotgun (WGS) entry which is preliminary data.</text>
</comment>
<dbReference type="SUPFAM" id="SSF52540">
    <property type="entry name" value="P-loop containing nucleoside triphosphate hydrolases"/>
    <property type="match status" value="1"/>
</dbReference>
<dbReference type="Pfam" id="PF18335">
    <property type="entry name" value="SH3_13"/>
    <property type="match status" value="1"/>
</dbReference>
<dbReference type="Gene3D" id="1.10.10.2220">
    <property type="match status" value="1"/>
</dbReference>
<evidence type="ECO:0000313" key="5">
    <source>
        <dbReference type="EMBL" id="MBJ8349314.1"/>
    </source>
</evidence>
<dbReference type="NCBIfam" id="TIGR01448">
    <property type="entry name" value="recD_rel"/>
    <property type="match status" value="1"/>
</dbReference>
<dbReference type="InterPro" id="IPR006345">
    <property type="entry name" value="RecD2"/>
</dbReference>
<comment type="similarity">
    <text evidence="3">Belongs to the RecD family. RecD2 subfamily.</text>
</comment>
<dbReference type="Pfam" id="PF13245">
    <property type="entry name" value="AAA_19"/>
    <property type="match status" value="1"/>
</dbReference>
<dbReference type="GO" id="GO:0003677">
    <property type="term" value="F:DNA binding"/>
    <property type="evidence" value="ECO:0007669"/>
    <property type="project" value="UniProtKB-UniRule"/>
</dbReference>
<dbReference type="InterPro" id="IPR029493">
    <property type="entry name" value="RecD2-like_HHH"/>
</dbReference>
<dbReference type="CDD" id="cd18809">
    <property type="entry name" value="SF1_C_RecD"/>
    <property type="match status" value="1"/>
</dbReference>
<protein>
    <recommendedName>
        <fullName evidence="3">ATP-dependent RecD2 DNA helicase</fullName>
        <ecNumber evidence="3">5.6.2.3</ecNumber>
    </recommendedName>
    <alternativeName>
        <fullName evidence="3">DNA 5'-3' helicase subunit RecD2</fullName>
    </alternativeName>
</protein>
<dbReference type="InterPro" id="IPR041451">
    <property type="entry name" value="RecD2_SH13"/>
</dbReference>
<reference evidence="5 6" key="1">
    <citation type="journal article" date="2021" name="Int. J. Syst. Evol. Microbiol.">
        <title>Streptococcus vicugnae sp. nov., isolated from faeces of alpacas (Vicugna pacos) and cattle (Bos taurus), Streptococcus zalophi sp. nov., and Streptococcus pacificus sp. nov., isolated from respiratory tract of California sea lions (Zalophus californianus).</title>
        <authorList>
            <person name="Volokhov D.V."/>
            <person name="Zagorodnyaya T.A."/>
            <person name="Shen Z."/>
            <person name="Blom J."/>
            <person name="Furtak V.A."/>
            <person name="Eisenberg T."/>
            <person name="Fan P."/>
            <person name="Jeong K.C."/>
            <person name="Gao Y."/>
            <person name="Zhang S."/>
            <person name="Amselle M."/>
        </authorList>
    </citation>
    <scope>NUCLEOTIDE SEQUENCE [LARGE SCALE GENOMIC DNA]</scope>
    <source>
        <strain evidence="6">CSL7508-lung</strain>
    </source>
</reference>
<dbReference type="GO" id="GO:0017116">
    <property type="term" value="F:single-stranded DNA helicase activity"/>
    <property type="evidence" value="ECO:0007669"/>
    <property type="project" value="TreeGrafter"/>
</dbReference>
<dbReference type="AlphaFoldDB" id="A0A934P8Z9"/>
<dbReference type="GO" id="GO:0005524">
    <property type="term" value="F:ATP binding"/>
    <property type="evidence" value="ECO:0007669"/>
    <property type="project" value="UniProtKB-UniRule"/>
</dbReference>
<comment type="function">
    <text evidence="3">DNA-dependent ATPase and ATP-dependent 5'-3' DNA helicase. Has no activity on blunt DNA or DNA with 3'-overhangs, requires at least 10 bases of 5'-ssDNA for helicase activity.</text>
</comment>
<dbReference type="Pfam" id="PF14490">
    <property type="entry name" value="HHH_RecD2"/>
    <property type="match status" value="1"/>
</dbReference>
<dbReference type="Proteomes" id="UP000644875">
    <property type="component" value="Unassembled WGS sequence"/>
</dbReference>
<dbReference type="InterPro" id="IPR055446">
    <property type="entry name" value="RecD2_N_OB"/>
</dbReference>
<dbReference type="PANTHER" id="PTHR43788">
    <property type="entry name" value="DNA2/NAM7 HELICASE FAMILY MEMBER"/>
    <property type="match status" value="1"/>
</dbReference>
<sequence length="792" mass="89217">MTYFFSGTVTRVIYDNPTNFFKIILLEIEDTDSDFDDFEIIVTGVMADIFEEENYTFWGELTKHPKYGEQLKMSRYEREKPSKAGLINYFSSQHFKGIGKKTAEKIITLYGEDPIDNILKDPSHLDTISGLSKVNKEAFLAKLKINYGTEQILSKLAEYGLKNQIAIQVFEAYKEKTLDIITKNPYQLVEDIKGIGFKMADQLAQQLGVSDDSPERFQAAILHALLETSLETGDTYVEAKLLLEKSLLLLEEARQTPIPEADVANELRQLLMTGKIQNSDTKIFDNSLFFAEESIKKHLERILDSPPSLSFPSLLAIKEEIRKVELSHQMTYDDSQKEAIEKALTSKIFFLTGGPGTGKTTIINGIIQSFANLHELSLSDNNSPIILAAPTGRAARRMNELTGLPSATIHRHLGLNSDNDYQILDDYLDAHLIIIDEFSMVDTWLANQLFSAISSSTQVIIVGDSDQLPSVGPGQVLADLLEIDDFPKVSLKKIFRQSNQSTIVDLASKIREGVLPNDFTTKQADRSYFECQTPFIPESVAKIVSAALKSGIAAKDIQILAPMYRGQAGITHLNELLQELVNPLNDQLEFSFNDTRFRVNDKVLHLVNDPESNVFNGDIGYITELIAAKYTESKQDEMTINFDGVEVTYARNDWHKLTLAYAMSIHKAQGSEFPVVILPITQQSSRMLQRNLLYTAITRAKHKLVMLGDFIAFQYATQHVGSQRNTFLIERFKPEKVTDQITNASQVISDKTVESSHKTDDTQPTRLTEQNLLTIDPMIGLSQEEFDYFFKS</sequence>
<evidence type="ECO:0000256" key="1">
    <source>
        <dbReference type="ARBA" id="ARBA00022741"/>
    </source>
</evidence>
<dbReference type="InterPro" id="IPR027417">
    <property type="entry name" value="P-loop_NTPase"/>
</dbReference>
<keyword evidence="3" id="KW-0413">Isomerase</keyword>
<dbReference type="InterPro" id="IPR003593">
    <property type="entry name" value="AAA+_ATPase"/>
</dbReference>
<dbReference type="InterPro" id="IPR050534">
    <property type="entry name" value="Coronavir_polyprotein_1ab"/>
</dbReference>
<feature type="binding site" evidence="3">
    <location>
        <begin position="356"/>
        <end position="360"/>
    </location>
    <ligand>
        <name>ATP</name>
        <dbReference type="ChEBI" id="CHEBI:30616"/>
    </ligand>
</feature>
<organism evidence="5 6">
    <name type="scientific">Streptococcus zalophi</name>
    <dbReference type="NCBI Taxonomy" id="640031"/>
    <lineage>
        <taxon>Bacteria</taxon>
        <taxon>Bacillati</taxon>
        <taxon>Bacillota</taxon>
        <taxon>Bacilli</taxon>
        <taxon>Lactobacillales</taxon>
        <taxon>Streptococcaceae</taxon>
        <taxon>Streptococcus</taxon>
    </lineage>
</organism>
<dbReference type="Gene3D" id="2.30.30.940">
    <property type="match status" value="1"/>
</dbReference>
<proteinExistence type="inferred from homology"/>
<keyword evidence="3" id="KW-0378">Hydrolase</keyword>
<dbReference type="InterPro" id="IPR027785">
    <property type="entry name" value="UvrD-like_helicase_C"/>
</dbReference>
<keyword evidence="1 3" id="KW-0547">Nucleotide-binding</keyword>
<dbReference type="GO" id="GO:0006310">
    <property type="term" value="P:DNA recombination"/>
    <property type="evidence" value="ECO:0007669"/>
    <property type="project" value="InterPro"/>
</dbReference>
<dbReference type="CDD" id="cd17933">
    <property type="entry name" value="DEXSc_RecD-like"/>
    <property type="match status" value="1"/>
</dbReference>
<dbReference type="Pfam" id="PF13538">
    <property type="entry name" value="UvrD_C_2"/>
    <property type="match status" value="1"/>
</dbReference>
<dbReference type="PANTHER" id="PTHR43788:SF6">
    <property type="entry name" value="DNA HELICASE B"/>
    <property type="match status" value="1"/>
</dbReference>
<keyword evidence="2 3" id="KW-0067">ATP-binding</keyword>
<gene>
    <name evidence="3" type="primary">recD2</name>
    <name evidence="5" type="ORF">JHK64_01545</name>
</gene>
<feature type="domain" description="AAA+ ATPase" evidence="4">
    <location>
        <begin position="345"/>
        <end position="499"/>
    </location>
</feature>
<keyword evidence="6" id="KW-1185">Reference proteome</keyword>
<name>A0A934P8Z9_9STRE</name>
<dbReference type="RefSeq" id="WP_199567246.1">
    <property type="nucleotide sequence ID" value="NZ_JAENBP010000001.1"/>
</dbReference>
<dbReference type="HAMAP" id="MF_01488">
    <property type="entry name" value="RecD2"/>
    <property type="match status" value="1"/>
</dbReference>
<dbReference type="SMART" id="SM00382">
    <property type="entry name" value="AAA"/>
    <property type="match status" value="1"/>
</dbReference>
<evidence type="ECO:0000256" key="3">
    <source>
        <dbReference type="HAMAP-Rule" id="MF_01488"/>
    </source>
</evidence>
<dbReference type="Pfam" id="PF23139">
    <property type="entry name" value="OB_YrrC"/>
    <property type="match status" value="1"/>
</dbReference>
<evidence type="ECO:0000259" key="4">
    <source>
        <dbReference type="SMART" id="SM00382"/>
    </source>
</evidence>
<dbReference type="GO" id="GO:0009338">
    <property type="term" value="C:exodeoxyribonuclease V complex"/>
    <property type="evidence" value="ECO:0007669"/>
    <property type="project" value="TreeGrafter"/>
</dbReference>
<dbReference type="GO" id="GO:0043139">
    <property type="term" value="F:5'-3' DNA helicase activity"/>
    <property type="evidence" value="ECO:0007669"/>
    <property type="project" value="UniProtKB-UniRule"/>
</dbReference>
<evidence type="ECO:0000313" key="6">
    <source>
        <dbReference type="Proteomes" id="UP000644875"/>
    </source>
</evidence>
<dbReference type="EC" id="5.6.2.3" evidence="3"/>
<evidence type="ECO:0000256" key="2">
    <source>
        <dbReference type="ARBA" id="ARBA00022840"/>
    </source>
</evidence>
<keyword evidence="3 5" id="KW-0347">Helicase</keyword>
<dbReference type="Gene3D" id="3.40.50.300">
    <property type="entry name" value="P-loop containing nucleotide triphosphate hydrolases"/>
    <property type="match status" value="2"/>
</dbReference>
<accession>A0A934P8Z9</accession>